<accession>A0A2V1DQT5</accession>
<keyword evidence="2 3" id="KW-0040">ANK repeat</keyword>
<dbReference type="STRING" id="97972.A0A2V1DQT5"/>
<evidence type="ECO:0000256" key="2">
    <source>
        <dbReference type="ARBA" id="ARBA00023043"/>
    </source>
</evidence>
<dbReference type="Pfam" id="PF12796">
    <property type="entry name" value="Ank_2"/>
    <property type="match status" value="1"/>
</dbReference>
<dbReference type="PROSITE" id="PS50297">
    <property type="entry name" value="ANK_REP_REGION"/>
    <property type="match status" value="2"/>
</dbReference>
<proteinExistence type="predicted"/>
<dbReference type="PRINTS" id="PR01415">
    <property type="entry name" value="ANKYRIN"/>
</dbReference>
<name>A0A2V1DQT5_9PLEO</name>
<dbReference type="SUPFAM" id="SSF48403">
    <property type="entry name" value="Ankyrin repeat"/>
    <property type="match status" value="1"/>
</dbReference>
<evidence type="ECO:0000313" key="5">
    <source>
        <dbReference type="EMBL" id="PVI00471.1"/>
    </source>
</evidence>
<dbReference type="GO" id="GO:0004842">
    <property type="term" value="F:ubiquitin-protein transferase activity"/>
    <property type="evidence" value="ECO:0007669"/>
    <property type="project" value="TreeGrafter"/>
</dbReference>
<dbReference type="GO" id="GO:0085020">
    <property type="term" value="P:protein K6-linked ubiquitination"/>
    <property type="evidence" value="ECO:0007669"/>
    <property type="project" value="TreeGrafter"/>
</dbReference>
<sequence>MASLNLDEDSIDEILYLARANEASELSTFLDELATSTNQAKPSILAAAIDPNTKNTALHYAAANGHVDIIKLLLSFGSTTGTAPPSSSASGLINACNDSGNTALHWAALNGHLESVKALVQSGADVTIINKAGHDAVFEAEINDKGDVVEWLLAAVEELEKGIGQENEQGGESRDADESGTVENGQGSAKGVEDVRKQMEGLDTKDPSQGD</sequence>
<dbReference type="PANTHER" id="PTHR24171">
    <property type="entry name" value="ANKYRIN REPEAT DOMAIN-CONTAINING PROTEIN 39-RELATED"/>
    <property type="match status" value="1"/>
</dbReference>
<dbReference type="InterPro" id="IPR002110">
    <property type="entry name" value="Ankyrin_rpt"/>
</dbReference>
<dbReference type="PANTHER" id="PTHR24171:SF8">
    <property type="entry name" value="BRCA1-ASSOCIATED RING DOMAIN PROTEIN 1"/>
    <property type="match status" value="1"/>
</dbReference>
<dbReference type="EMBL" id="KZ805373">
    <property type="protein sequence ID" value="PVI00471.1"/>
    <property type="molecule type" value="Genomic_DNA"/>
</dbReference>
<feature type="region of interest" description="Disordered" evidence="4">
    <location>
        <begin position="162"/>
        <end position="211"/>
    </location>
</feature>
<reference evidence="5 6" key="1">
    <citation type="journal article" date="2018" name="Sci. Rep.">
        <title>Comparative genomics provides insights into the lifestyle and reveals functional heterogeneity of dark septate endophytic fungi.</title>
        <authorList>
            <person name="Knapp D.G."/>
            <person name="Nemeth J.B."/>
            <person name="Barry K."/>
            <person name="Hainaut M."/>
            <person name="Henrissat B."/>
            <person name="Johnson J."/>
            <person name="Kuo A."/>
            <person name="Lim J.H.P."/>
            <person name="Lipzen A."/>
            <person name="Nolan M."/>
            <person name="Ohm R.A."/>
            <person name="Tamas L."/>
            <person name="Grigoriev I.V."/>
            <person name="Spatafora J.W."/>
            <person name="Nagy L.G."/>
            <person name="Kovacs G.M."/>
        </authorList>
    </citation>
    <scope>NUCLEOTIDE SEQUENCE [LARGE SCALE GENOMIC DNA]</scope>
    <source>
        <strain evidence="5 6">DSE2036</strain>
    </source>
</reference>
<dbReference type="AlphaFoldDB" id="A0A2V1DQT5"/>
<dbReference type="Gene3D" id="1.25.40.20">
    <property type="entry name" value="Ankyrin repeat-containing domain"/>
    <property type="match status" value="1"/>
</dbReference>
<keyword evidence="1" id="KW-0677">Repeat</keyword>
<dbReference type="PROSITE" id="PS50088">
    <property type="entry name" value="ANK_REPEAT"/>
    <property type="match status" value="2"/>
</dbReference>
<organism evidence="5 6">
    <name type="scientific">Periconia macrospinosa</name>
    <dbReference type="NCBI Taxonomy" id="97972"/>
    <lineage>
        <taxon>Eukaryota</taxon>
        <taxon>Fungi</taxon>
        <taxon>Dikarya</taxon>
        <taxon>Ascomycota</taxon>
        <taxon>Pezizomycotina</taxon>
        <taxon>Dothideomycetes</taxon>
        <taxon>Pleosporomycetidae</taxon>
        <taxon>Pleosporales</taxon>
        <taxon>Massarineae</taxon>
        <taxon>Periconiaceae</taxon>
        <taxon>Periconia</taxon>
    </lineage>
</organism>
<evidence type="ECO:0000256" key="3">
    <source>
        <dbReference type="PROSITE-ProRule" id="PRU00023"/>
    </source>
</evidence>
<feature type="repeat" description="ANK" evidence="3">
    <location>
        <begin position="99"/>
        <end position="131"/>
    </location>
</feature>
<evidence type="ECO:0000256" key="1">
    <source>
        <dbReference type="ARBA" id="ARBA00022737"/>
    </source>
</evidence>
<dbReference type="SMART" id="SM00248">
    <property type="entry name" value="ANK"/>
    <property type="match status" value="2"/>
</dbReference>
<feature type="repeat" description="ANK" evidence="3">
    <location>
        <begin position="53"/>
        <end position="85"/>
    </location>
</feature>
<feature type="compositionally biased region" description="Basic and acidic residues" evidence="4">
    <location>
        <begin position="191"/>
        <end position="211"/>
    </location>
</feature>
<dbReference type="InterPro" id="IPR036770">
    <property type="entry name" value="Ankyrin_rpt-contain_sf"/>
</dbReference>
<evidence type="ECO:0000313" key="6">
    <source>
        <dbReference type="Proteomes" id="UP000244855"/>
    </source>
</evidence>
<keyword evidence="6" id="KW-1185">Reference proteome</keyword>
<dbReference type="OrthoDB" id="10057496at2759"/>
<gene>
    <name evidence="5" type="ORF">DM02DRAFT_614356</name>
</gene>
<protein>
    <submittedName>
        <fullName evidence="5">Ankyrin</fullName>
    </submittedName>
</protein>
<evidence type="ECO:0000256" key="4">
    <source>
        <dbReference type="SAM" id="MobiDB-lite"/>
    </source>
</evidence>
<dbReference type="Proteomes" id="UP000244855">
    <property type="component" value="Unassembled WGS sequence"/>
</dbReference>